<reference evidence="15 16" key="1">
    <citation type="journal article" date="2019" name="Int. J. Syst. Evol. Microbiol.">
        <title>The Global Catalogue of Microorganisms (GCM) 10K type strain sequencing project: providing services to taxonomists for standard genome sequencing and annotation.</title>
        <authorList>
            <consortium name="The Broad Institute Genomics Platform"/>
            <consortium name="The Broad Institute Genome Sequencing Center for Infectious Disease"/>
            <person name="Wu L."/>
            <person name="Ma J."/>
        </authorList>
    </citation>
    <scope>NUCLEOTIDE SEQUENCE [LARGE SCALE GENOMIC DNA]</scope>
    <source>
        <strain evidence="15 16">CGMCC 1.12121</strain>
    </source>
</reference>
<dbReference type="GO" id="GO:0005524">
    <property type="term" value="F:ATP binding"/>
    <property type="evidence" value="ECO:0007669"/>
    <property type="project" value="UniProtKB-KW"/>
</dbReference>
<evidence type="ECO:0000256" key="10">
    <source>
        <dbReference type="ARBA" id="ARBA00053454"/>
    </source>
</evidence>
<dbReference type="InterPro" id="IPR003593">
    <property type="entry name" value="AAA+_ATPase"/>
</dbReference>
<comment type="catalytic activity">
    <reaction evidence="8">
        <text>D-xylose(out) + ATP + H2O = D-xylose(in) + ADP + phosphate + H(+)</text>
        <dbReference type="Rhea" id="RHEA:29899"/>
        <dbReference type="ChEBI" id="CHEBI:15377"/>
        <dbReference type="ChEBI" id="CHEBI:15378"/>
        <dbReference type="ChEBI" id="CHEBI:30616"/>
        <dbReference type="ChEBI" id="CHEBI:43474"/>
        <dbReference type="ChEBI" id="CHEBI:53455"/>
        <dbReference type="ChEBI" id="CHEBI:456216"/>
        <dbReference type="EC" id="7.5.2.13"/>
    </reaction>
    <physiologicalReaction direction="left-to-right" evidence="8">
        <dbReference type="Rhea" id="RHEA:29900"/>
    </physiologicalReaction>
</comment>
<keyword evidence="5 15" id="KW-0067">ATP-binding</keyword>
<dbReference type="SMART" id="SM00382">
    <property type="entry name" value="AAA"/>
    <property type="match status" value="1"/>
</dbReference>
<comment type="function">
    <text evidence="10">Part of the ABC transporter complex XacGHIJK involved in the uptake of xylose and arabinose. Responsible for energy coupling to the transport system.</text>
</comment>
<protein>
    <recommendedName>
        <fullName evidence="13">ABC-type D-xylose/L-arabinose transporter</fullName>
        <ecNumber evidence="13">7.5.2.13</ecNumber>
    </recommendedName>
</protein>
<evidence type="ECO:0000313" key="16">
    <source>
        <dbReference type="Proteomes" id="UP001597085"/>
    </source>
</evidence>
<dbReference type="Gene3D" id="3.40.50.300">
    <property type="entry name" value="P-loop containing nucleotide triphosphate hydrolases"/>
    <property type="match status" value="1"/>
</dbReference>
<dbReference type="NCBIfam" id="NF008653">
    <property type="entry name" value="PRK11650.1"/>
    <property type="match status" value="1"/>
</dbReference>
<accession>A0ABD6CTT8</accession>
<dbReference type="FunFam" id="3.40.50.300:FF:000042">
    <property type="entry name" value="Maltose/maltodextrin ABC transporter, ATP-binding protein"/>
    <property type="match status" value="1"/>
</dbReference>
<dbReference type="Pfam" id="PF00005">
    <property type="entry name" value="ABC_tran"/>
    <property type="match status" value="1"/>
</dbReference>
<feature type="domain" description="ABC transporter" evidence="14">
    <location>
        <begin position="4"/>
        <end position="236"/>
    </location>
</feature>
<evidence type="ECO:0000256" key="12">
    <source>
        <dbReference type="ARBA" id="ARBA00065962"/>
    </source>
</evidence>
<keyword evidence="2" id="KW-0813">Transport</keyword>
<dbReference type="SUPFAM" id="SSF50331">
    <property type="entry name" value="MOP-like"/>
    <property type="match status" value="1"/>
</dbReference>
<dbReference type="PANTHER" id="PTHR43875">
    <property type="entry name" value="MALTODEXTRIN IMPORT ATP-BINDING PROTEIN MSMX"/>
    <property type="match status" value="1"/>
</dbReference>
<dbReference type="GO" id="GO:1902495">
    <property type="term" value="C:transmembrane transporter complex"/>
    <property type="evidence" value="ECO:0007669"/>
    <property type="project" value="UniProtKB-ARBA"/>
</dbReference>
<evidence type="ECO:0000256" key="2">
    <source>
        <dbReference type="ARBA" id="ARBA00022448"/>
    </source>
</evidence>
<dbReference type="CDD" id="cd03301">
    <property type="entry name" value="ABC_MalK_N"/>
    <property type="match status" value="1"/>
</dbReference>
<dbReference type="SUPFAM" id="SSF52540">
    <property type="entry name" value="P-loop containing nucleoside triphosphate hydrolases"/>
    <property type="match status" value="1"/>
</dbReference>
<dbReference type="InterPro" id="IPR015855">
    <property type="entry name" value="ABC_transpr_MalK-like"/>
</dbReference>
<evidence type="ECO:0000256" key="5">
    <source>
        <dbReference type="ARBA" id="ARBA00022840"/>
    </source>
</evidence>
<comment type="catalytic activity">
    <reaction evidence="9">
        <text>L-arabinose(out) + ATP + H2O = L-arabinose(in) + ADP + phosphate + H(+)</text>
        <dbReference type="Rhea" id="RHEA:30007"/>
        <dbReference type="ChEBI" id="CHEBI:15377"/>
        <dbReference type="ChEBI" id="CHEBI:15378"/>
        <dbReference type="ChEBI" id="CHEBI:17535"/>
        <dbReference type="ChEBI" id="CHEBI:30616"/>
        <dbReference type="ChEBI" id="CHEBI:43474"/>
        <dbReference type="ChEBI" id="CHEBI:456216"/>
        <dbReference type="EC" id="7.5.2.13"/>
    </reaction>
    <physiologicalReaction direction="left-to-right" evidence="9">
        <dbReference type="Rhea" id="RHEA:30008"/>
    </physiologicalReaction>
</comment>
<comment type="similarity">
    <text evidence="11">Belongs to the ABC transporter superfamily. Carbohydrate uptake transporter-1 (CUT1) (TC 3.A.1.1) family.</text>
</comment>
<keyword evidence="7" id="KW-0472">Membrane</keyword>
<organism evidence="15 16">
    <name type="scientific">Halobellus rarus</name>
    <dbReference type="NCBI Taxonomy" id="1126237"/>
    <lineage>
        <taxon>Archaea</taxon>
        <taxon>Methanobacteriati</taxon>
        <taxon>Methanobacteriota</taxon>
        <taxon>Stenosarchaea group</taxon>
        <taxon>Halobacteria</taxon>
        <taxon>Halobacteriales</taxon>
        <taxon>Haloferacaceae</taxon>
        <taxon>Halobellus</taxon>
    </lineage>
</organism>
<evidence type="ECO:0000256" key="1">
    <source>
        <dbReference type="ARBA" id="ARBA00004202"/>
    </source>
</evidence>
<evidence type="ECO:0000259" key="14">
    <source>
        <dbReference type="PROSITE" id="PS50893"/>
    </source>
</evidence>
<dbReference type="EMBL" id="JBHUDK010000015">
    <property type="protein sequence ID" value="MFD1600510.1"/>
    <property type="molecule type" value="Genomic_DNA"/>
</dbReference>
<dbReference type="AlphaFoldDB" id="A0ABD6CTT8"/>
<evidence type="ECO:0000256" key="13">
    <source>
        <dbReference type="ARBA" id="ARBA00066315"/>
    </source>
</evidence>
<evidence type="ECO:0000256" key="11">
    <source>
        <dbReference type="ARBA" id="ARBA00061029"/>
    </source>
</evidence>
<dbReference type="GO" id="GO:0005886">
    <property type="term" value="C:plasma membrane"/>
    <property type="evidence" value="ECO:0007669"/>
    <property type="project" value="UniProtKB-SubCell"/>
</dbReference>
<dbReference type="PANTHER" id="PTHR43875:SF15">
    <property type="entry name" value="TREHALOSE IMPORT ATP-BINDING PROTEIN SUGC"/>
    <property type="match status" value="1"/>
</dbReference>
<dbReference type="InterPro" id="IPR017871">
    <property type="entry name" value="ABC_transporter-like_CS"/>
</dbReference>
<dbReference type="InterPro" id="IPR008995">
    <property type="entry name" value="Mo/tungstate-bd_C_term_dom"/>
</dbReference>
<dbReference type="InterPro" id="IPR003439">
    <property type="entry name" value="ABC_transporter-like_ATP-bd"/>
</dbReference>
<dbReference type="EC" id="7.5.2.13" evidence="13"/>
<dbReference type="Pfam" id="PF08402">
    <property type="entry name" value="TOBE_2"/>
    <property type="match status" value="1"/>
</dbReference>
<dbReference type="InterPro" id="IPR013611">
    <property type="entry name" value="Transp-assoc_OB_typ2"/>
</dbReference>
<gene>
    <name evidence="15" type="ORF">ACFSBX_16330</name>
</gene>
<evidence type="ECO:0000313" key="15">
    <source>
        <dbReference type="EMBL" id="MFD1600510.1"/>
    </source>
</evidence>
<name>A0ABD6CTT8_9EURY</name>
<keyword evidence="4" id="KW-0547">Nucleotide-binding</keyword>
<dbReference type="InterPro" id="IPR012340">
    <property type="entry name" value="NA-bd_OB-fold"/>
</dbReference>
<keyword evidence="3" id="KW-1003">Cell membrane</keyword>
<sequence length="383" mass="42108">MASVTLDNVSKVFDEDIVAVDNISLNINDGEFVVIVGPSGSGKSTTLRMVAGLETPSDGDIYIGSDNVTGGSARTRDIAMVFQNYALYPHMTVQENIGFGLKLSTTLDQSEIDDRVNEVADLLGIEPLLDKEPKELSGGQQQRVALGRAIVRYPEAFLFDEPLSNLDAKLRNEMRTEIKRLQQELEVTSIYVTHNQAEAMTMADRVVVMHEGQIQQVGTPEEIYEDPANRFVAEFIGEPSMNCVAVDVEVGPDSVVLKNTRSETDFEYRLPPEMADHIGLAEGDSVTAGVRPEDIVFVNPEDDRKNTMGIEVNVFEPMGSDNYHYFSVAGQEWTGRTGSSKEYSAGENVQITFDLDDLYLFDEHGKTLKSKGVGVEASHAPEA</sequence>
<proteinExistence type="inferred from homology"/>
<dbReference type="GO" id="GO:0022857">
    <property type="term" value="F:transmembrane transporter activity"/>
    <property type="evidence" value="ECO:0007669"/>
    <property type="project" value="UniProtKB-ARBA"/>
</dbReference>
<evidence type="ECO:0000256" key="4">
    <source>
        <dbReference type="ARBA" id="ARBA00022741"/>
    </source>
</evidence>
<dbReference type="Gene3D" id="2.40.50.140">
    <property type="entry name" value="Nucleic acid-binding proteins"/>
    <property type="match status" value="1"/>
</dbReference>
<evidence type="ECO:0000256" key="3">
    <source>
        <dbReference type="ARBA" id="ARBA00022475"/>
    </source>
</evidence>
<keyword evidence="6" id="KW-1278">Translocase</keyword>
<evidence type="ECO:0000256" key="8">
    <source>
        <dbReference type="ARBA" id="ARBA00050355"/>
    </source>
</evidence>
<dbReference type="Gene3D" id="2.40.50.100">
    <property type="match status" value="1"/>
</dbReference>
<comment type="subunit">
    <text evidence="12">The complex is composed of two ATP-binding proteins (XacJ and XacK), two transmembrane proteins (XacH and XacI) and a solute-binding protein (XacG).</text>
</comment>
<dbReference type="Proteomes" id="UP001597085">
    <property type="component" value="Unassembled WGS sequence"/>
</dbReference>
<dbReference type="InterPro" id="IPR047641">
    <property type="entry name" value="ABC_transpr_MalK/UgpC-like"/>
</dbReference>
<comment type="caution">
    <text evidence="15">The sequence shown here is derived from an EMBL/GenBank/DDBJ whole genome shotgun (WGS) entry which is preliminary data.</text>
</comment>
<dbReference type="InterPro" id="IPR027417">
    <property type="entry name" value="P-loop_NTPase"/>
</dbReference>
<dbReference type="PROSITE" id="PS50893">
    <property type="entry name" value="ABC_TRANSPORTER_2"/>
    <property type="match status" value="1"/>
</dbReference>
<comment type="subcellular location">
    <subcellularLocation>
        <location evidence="1">Cell membrane</location>
        <topology evidence="1">Peripheral membrane protein</topology>
    </subcellularLocation>
</comment>
<dbReference type="PROSITE" id="PS00211">
    <property type="entry name" value="ABC_TRANSPORTER_1"/>
    <property type="match status" value="1"/>
</dbReference>
<keyword evidence="16" id="KW-1185">Reference proteome</keyword>
<evidence type="ECO:0000256" key="6">
    <source>
        <dbReference type="ARBA" id="ARBA00022967"/>
    </source>
</evidence>
<evidence type="ECO:0000256" key="7">
    <source>
        <dbReference type="ARBA" id="ARBA00023136"/>
    </source>
</evidence>
<evidence type="ECO:0000256" key="9">
    <source>
        <dbReference type="ARBA" id="ARBA00051890"/>
    </source>
</evidence>
<dbReference type="RefSeq" id="WP_256422249.1">
    <property type="nucleotide sequence ID" value="NZ_JANHDI010000011.1"/>
</dbReference>